<dbReference type="KEGG" id="gms:SOIL9_35590"/>
<accession>A0A6P2D1B9</accession>
<evidence type="ECO:0000313" key="1">
    <source>
        <dbReference type="EMBL" id="VTR94155.1"/>
    </source>
</evidence>
<protein>
    <recommendedName>
        <fullName evidence="3">Thioredoxin domain-containing protein</fullName>
    </recommendedName>
</protein>
<dbReference type="AlphaFoldDB" id="A0A6P2D1B9"/>
<evidence type="ECO:0000313" key="2">
    <source>
        <dbReference type="Proteomes" id="UP000464178"/>
    </source>
</evidence>
<dbReference type="Pfam" id="PF05988">
    <property type="entry name" value="DUF899"/>
    <property type="match status" value="1"/>
</dbReference>
<sequence length="235" mass="26464">MKPGFPEVVDQATWQKHLDAITVKEKAVTKTLDALAAERRRLPMVRIDTPYTFDSPKGRVTLLDLFEGRTQLIVYHFMFAPSVGGWPTAGCVGCSLQIDQIGHLAHLHARDTSFTAVSLAPLENIEMYKKRMGWAVPWVSSANNTFNKDFGLTTDKGEDHGLSVFIRDGDAMYRTYFTHARGTESIGTVWSLLDVTPLGRQEKWQDTPEGRLQGEPYTWWRRHDEYGKAPGCGCS</sequence>
<dbReference type="EMBL" id="LR593886">
    <property type="protein sequence ID" value="VTR94155.1"/>
    <property type="molecule type" value="Genomic_DNA"/>
</dbReference>
<proteinExistence type="predicted"/>
<dbReference type="Gene3D" id="3.40.30.10">
    <property type="entry name" value="Glutaredoxin"/>
    <property type="match status" value="1"/>
</dbReference>
<dbReference type="SUPFAM" id="SSF52833">
    <property type="entry name" value="Thioredoxin-like"/>
    <property type="match status" value="1"/>
</dbReference>
<dbReference type="RefSeq" id="WP_162668759.1">
    <property type="nucleotide sequence ID" value="NZ_LR593886.1"/>
</dbReference>
<reference evidence="1 2" key="1">
    <citation type="submission" date="2019-05" db="EMBL/GenBank/DDBJ databases">
        <authorList>
            <consortium name="Science for Life Laboratories"/>
        </authorList>
    </citation>
    <scope>NUCLEOTIDE SEQUENCE [LARGE SCALE GENOMIC DNA]</scope>
    <source>
        <strain evidence="1">Soil9</strain>
    </source>
</reference>
<keyword evidence="2" id="KW-1185">Reference proteome</keyword>
<organism evidence="1 2">
    <name type="scientific">Gemmata massiliana</name>
    <dbReference type="NCBI Taxonomy" id="1210884"/>
    <lineage>
        <taxon>Bacteria</taxon>
        <taxon>Pseudomonadati</taxon>
        <taxon>Planctomycetota</taxon>
        <taxon>Planctomycetia</taxon>
        <taxon>Gemmatales</taxon>
        <taxon>Gemmataceae</taxon>
        <taxon>Gemmata</taxon>
    </lineage>
</organism>
<gene>
    <name evidence="1" type="ORF">SOIL9_35590</name>
</gene>
<evidence type="ECO:0008006" key="3">
    <source>
        <dbReference type="Google" id="ProtNLM"/>
    </source>
</evidence>
<name>A0A6P2D1B9_9BACT</name>
<dbReference type="Proteomes" id="UP000464178">
    <property type="component" value="Chromosome"/>
</dbReference>
<dbReference type="InterPro" id="IPR010296">
    <property type="entry name" value="DUF899_thioredox"/>
</dbReference>
<dbReference type="InterPro" id="IPR036249">
    <property type="entry name" value="Thioredoxin-like_sf"/>
</dbReference>